<evidence type="ECO:0000256" key="10">
    <source>
        <dbReference type="ARBA" id="ARBA00029983"/>
    </source>
</evidence>
<evidence type="ECO:0000256" key="5">
    <source>
        <dbReference type="ARBA" id="ARBA00022927"/>
    </source>
</evidence>
<protein>
    <recommendedName>
        <fullName evidence="9">mRNA export factor GLE1</fullName>
    </recommendedName>
    <alternativeName>
        <fullName evidence="10">Nucleoporin GLE1</fullName>
    </alternativeName>
</protein>
<evidence type="ECO:0000256" key="9">
    <source>
        <dbReference type="ARBA" id="ARBA00026227"/>
    </source>
</evidence>
<gene>
    <name evidence="12" type="ORF">AOQ84DRAFT_442921</name>
</gene>
<keyword evidence="13" id="KW-1185">Reference proteome</keyword>
<dbReference type="PANTHER" id="PTHR12960:SF0">
    <property type="entry name" value="MRNA EXPORT FACTOR GLE1"/>
    <property type="match status" value="1"/>
</dbReference>
<dbReference type="AlphaFoldDB" id="A0A8E2ER81"/>
<dbReference type="GO" id="GO:0044614">
    <property type="term" value="C:nuclear pore cytoplasmic filaments"/>
    <property type="evidence" value="ECO:0007669"/>
    <property type="project" value="TreeGrafter"/>
</dbReference>
<proteinExistence type="inferred from homology"/>
<evidence type="ECO:0000256" key="7">
    <source>
        <dbReference type="ARBA" id="ARBA00023132"/>
    </source>
</evidence>
<dbReference type="OrthoDB" id="420884at2759"/>
<accession>A0A8E2ER81</accession>
<keyword evidence="5" id="KW-0653">Protein transport</keyword>
<evidence type="ECO:0000256" key="4">
    <source>
        <dbReference type="ARBA" id="ARBA00022816"/>
    </source>
</evidence>
<evidence type="ECO:0000313" key="13">
    <source>
        <dbReference type="Proteomes" id="UP000250140"/>
    </source>
</evidence>
<dbReference type="Gene3D" id="1.25.40.510">
    <property type="entry name" value="GLE1-like"/>
    <property type="match status" value="1"/>
</dbReference>
<evidence type="ECO:0000256" key="11">
    <source>
        <dbReference type="SAM" id="MobiDB-lite"/>
    </source>
</evidence>
<dbReference type="InterPro" id="IPR012476">
    <property type="entry name" value="GLE1"/>
</dbReference>
<sequence>MPTTPGASSASMNSINSSSPSRNGIDSPSRQLRSEERPGRSRRGTVDIDPIDSPSRQLLYEFSQMLINSDRDFNERLDLAAAERAKLHQEELARAAAEHERVRQSAERARQWHILEEEKRKQQQEEEENRALERARKEKLELEIASQKRRLEEQRREEIERRQAAERARQLAENEARLKAEKLKQEAEEKRRAEQAESDRKAHEASAAAEKARAQRAEQVQQAQQRALQQIPQQIHQQPLQQLPKPPAEPATSLIPTSGLSSTTPAHATAASPLISSIAEREVLHKKYLDVHKRLKEFRKNMINWSKQNPELKSQLGDARRSLRTRVGQITGARAANTATIAKIRESLRSAANAGGPMIDIRPFIVSQIPQLSNNSEAQFPGFLLYLLNQFAKSMIAQFVGEASNEGKIIDAIGVIGISIFSDEEFKWRGVSLIDVLIAKFHAICPVLWGIYGRENTQHGKQRLGWARAEPGGPFVTTNVHNERMLGLGSGFASLTLRNFSKNKKVNPWPNTEFWRALACIVNTPSADITSTHLIVLKAMLADHVEKFITLFGYAAVAALRTAVIDFPARAPASESANMLKVVPDVWKKNLHLTLE</sequence>
<dbReference type="InterPro" id="IPR038506">
    <property type="entry name" value="GLE1-like_sf"/>
</dbReference>
<dbReference type="GO" id="GO:0016973">
    <property type="term" value="P:poly(A)+ mRNA export from nucleus"/>
    <property type="evidence" value="ECO:0007669"/>
    <property type="project" value="InterPro"/>
</dbReference>
<dbReference type="GO" id="GO:0031369">
    <property type="term" value="F:translation initiation factor binding"/>
    <property type="evidence" value="ECO:0007669"/>
    <property type="project" value="TreeGrafter"/>
</dbReference>
<comment type="similarity">
    <text evidence="2">Belongs to the GLE1 family.</text>
</comment>
<keyword evidence="4" id="KW-0509">mRNA transport</keyword>
<dbReference type="GO" id="GO:0000822">
    <property type="term" value="F:inositol hexakisphosphate binding"/>
    <property type="evidence" value="ECO:0007669"/>
    <property type="project" value="TreeGrafter"/>
</dbReference>
<dbReference type="EMBL" id="KV750797">
    <property type="protein sequence ID" value="OCL03150.1"/>
    <property type="molecule type" value="Genomic_DNA"/>
</dbReference>
<comment type="subcellular location">
    <subcellularLocation>
        <location evidence="1">Nucleus</location>
        <location evidence="1">Nuclear pore complex</location>
    </subcellularLocation>
</comment>
<keyword evidence="8" id="KW-0539">Nucleus</keyword>
<evidence type="ECO:0000256" key="1">
    <source>
        <dbReference type="ARBA" id="ARBA00004567"/>
    </source>
</evidence>
<keyword evidence="3" id="KW-0813">Transport</keyword>
<organism evidence="12 13">
    <name type="scientific">Glonium stellatum</name>
    <dbReference type="NCBI Taxonomy" id="574774"/>
    <lineage>
        <taxon>Eukaryota</taxon>
        <taxon>Fungi</taxon>
        <taxon>Dikarya</taxon>
        <taxon>Ascomycota</taxon>
        <taxon>Pezizomycotina</taxon>
        <taxon>Dothideomycetes</taxon>
        <taxon>Pleosporomycetidae</taxon>
        <taxon>Gloniales</taxon>
        <taxon>Gloniaceae</taxon>
        <taxon>Glonium</taxon>
    </lineage>
</organism>
<name>A0A8E2ER81_9PEZI</name>
<dbReference type="GO" id="GO:0015031">
    <property type="term" value="P:protein transport"/>
    <property type="evidence" value="ECO:0007669"/>
    <property type="project" value="UniProtKB-KW"/>
</dbReference>
<dbReference type="PANTHER" id="PTHR12960">
    <property type="entry name" value="GLE-1-RELATED"/>
    <property type="match status" value="1"/>
</dbReference>
<dbReference type="Proteomes" id="UP000250140">
    <property type="component" value="Unassembled WGS sequence"/>
</dbReference>
<keyword evidence="6" id="KW-0811">Translocation</keyword>
<dbReference type="GO" id="GO:0005737">
    <property type="term" value="C:cytoplasm"/>
    <property type="evidence" value="ECO:0007669"/>
    <property type="project" value="TreeGrafter"/>
</dbReference>
<evidence type="ECO:0000256" key="6">
    <source>
        <dbReference type="ARBA" id="ARBA00023010"/>
    </source>
</evidence>
<evidence type="ECO:0000256" key="8">
    <source>
        <dbReference type="ARBA" id="ARBA00023242"/>
    </source>
</evidence>
<feature type="region of interest" description="Disordered" evidence="11">
    <location>
        <begin position="181"/>
        <end position="266"/>
    </location>
</feature>
<evidence type="ECO:0000256" key="3">
    <source>
        <dbReference type="ARBA" id="ARBA00022448"/>
    </source>
</evidence>
<reference evidence="12 13" key="1">
    <citation type="journal article" date="2016" name="Nat. Commun.">
        <title>Ectomycorrhizal ecology is imprinted in the genome of the dominant symbiotic fungus Cenococcum geophilum.</title>
        <authorList>
            <consortium name="DOE Joint Genome Institute"/>
            <person name="Peter M."/>
            <person name="Kohler A."/>
            <person name="Ohm R.A."/>
            <person name="Kuo A."/>
            <person name="Krutzmann J."/>
            <person name="Morin E."/>
            <person name="Arend M."/>
            <person name="Barry K.W."/>
            <person name="Binder M."/>
            <person name="Choi C."/>
            <person name="Clum A."/>
            <person name="Copeland A."/>
            <person name="Grisel N."/>
            <person name="Haridas S."/>
            <person name="Kipfer T."/>
            <person name="LaButti K."/>
            <person name="Lindquist E."/>
            <person name="Lipzen A."/>
            <person name="Maire R."/>
            <person name="Meier B."/>
            <person name="Mihaltcheva S."/>
            <person name="Molinier V."/>
            <person name="Murat C."/>
            <person name="Poggeler S."/>
            <person name="Quandt C.A."/>
            <person name="Sperisen C."/>
            <person name="Tritt A."/>
            <person name="Tisserant E."/>
            <person name="Crous P.W."/>
            <person name="Henrissat B."/>
            <person name="Nehls U."/>
            <person name="Egli S."/>
            <person name="Spatafora J.W."/>
            <person name="Grigoriev I.V."/>
            <person name="Martin F.M."/>
        </authorList>
    </citation>
    <scope>NUCLEOTIDE SEQUENCE [LARGE SCALE GENOMIC DNA]</scope>
    <source>
        <strain evidence="12 13">CBS 207.34</strain>
    </source>
</reference>
<feature type="region of interest" description="Disordered" evidence="11">
    <location>
        <begin position="1"/>
        <end position="52"/>
    </location>
</feature>
<dbReference type="GO" id="GO:0005543">
    <property type="term" value="F:phospholipid binding"/>
    <property type="evidence" value="ECO:0007669"/>
    <property type="project" value="TreeGrafter"/>
</dbReference>
<feature type="compositionally biased region" description="Low complexity" evidence="11">
    <location>
        <begin position="8"/>
        <end position="23"/>
    </location>
</feature>
<feature type="compositionally biased region" description="Basic and acidic residues" evidence="11">
    <location>
        <begin position="181"/>
        <end position="216"/>
    </location>
</feature>
<evidence type="ECO:0000313" key="12">
    <source>
        <dbReference type="EMBL" id="OCL03150.1"/>
    </source>
</evidence>
<keyword evidence="7" id="KW-0906">Nuclear pore complex</keyword>
<feature type="compositionally biased region" description="Low complexity" evidence="11">
    <location>
        <begin position="217"/>
        <end position="243"/>
    </location>
</feature>
<evidence type="ECO:0000256" key="2">
    <source>
        <dbReference type="ARBA" id="ARBA00011056"/>
    </source>
</evidence>
<dbReference type="Pfam" id="PF07817">
    <property type="entry name" value="GLE1"/>
    <property type="match status" value="1"/>
</dbReference>